<dbReference type="Pfam" id="PF14040">
    <property type="entry name" value="DNase_NucA_NucB"/>
    <property type="match status" value="1"/>
</dbReference>
<evidence type="ECO:0000313" key="4">
    <source>
        <dbReference type="Proteomes" id="UP000305906"/>
    </source>
</evidence>
<sequence>MSTARESDYMKNFREKERIRLRQEIWKGPDDLPPPPADPPVEGGTWQADEFPFASTREGMAAARRNLDAGGTFNGSVQWVNQNQNRDAGNMLKEFYKRDRILYRPARQRSRIGTPLSCHPS</sequence>
<evidence type="ECO:0000313" key="3">
    <source>
        <dbReference type="EMBL" id="TLS46259.1"/>
    </source>
</evidence>
<accession>A0A5R9FUD5</accession>
<evidence type="ECO:0000256" key="1">
    <source>
        <dbReference type="SAM" id="MobiDB-lite"/>
    </source>
</evidence>
<dbReference type="Proteomes" id="UP000305906">
    <property type="component" value="Unassembled WGS sequence"/>
</dbReference>
<dbReference type="InterPro" id="IPR029476">
    <property type="entry name" value="DNase_NucA_NucB"/>
</dbReference>
<name>A0A5R9FUD5_9ACTN</name>
<dbReference type="RefSeq" id="WP_138044756.1">
    <property type="nucleotide sequence ID" value="NZ_VBZC01000009.1"/>
</dbReference>
<reference evidence="3 4" key="1">
    <citation type="submission" date="2019-05" db="EMBL/GenBank/DDBJ databases">
        <title>Streptomyces sp. NEAU-C151, a novel actinomycete isolated from soil.</title>
        <authorList>
            <person name="Han L."/>
            <person name="Jiang H."/>
        </authorList>
    </citation>
    <scope>NUCLEOTIDE SEQUENCE [LARGE SCALE GENOMIC DNA]</scope>
    <source>
        <strain evidence="3 4">NEAU-C151</strain>
    </source>
</reference>
<gene>
    <name evidence="3" type="ORF">FE633_09970</name>
</gene>
<proteinExistence type="predicted"/>
<dbReference type="EMBL" id="VBZC01000009">
    <property type="protein sequence ID" value="TLS46259.1"/>
    <property type="molecule type" value="Genomic_DNA"/>
</dbReference>
<evidence type="ECO:0000259" key="2">
    <source>
        <dbReference type="Pfam" id="PF14040"/>
    </source>
</evidence>
<keyword evidence="4" id="KW-1185">Reference proteome</keyword>
<protein>
    <recommendedName>
        <fullName evidence="2">Deoxyribonuclease NucA/NucB domain-containing protein</fullName>
    </recommendedName>
</protein>
<comment type="caution">
    <text evidence="3">The sequence shown here is derived from an EMBL/GenBank/DDBJ whole genome shotgun (WGS) entry which is preliminary data.</text>
</comment>
<organism evidence="3 4">
    <name type="scientific">Streptomyces montanus</name>
    <dbReference type="NCBI Taxonomy" id="2580423"/>
    <lineage>
        <taxon>Bacteria</taxon>
        <taxon>Bacillati</taxon>
        <taxon>Actinomycetota</taxon>
        <taxon>Actinomycetes</taxon>
        <taxon>Kitasatosporales</taxon>
        <taxon>Streptomycetaceae</taxon>
        <taxon>Streptomyces</taxon>
    </lineage>
</organism>
<feature type="domain" description="Deoxyribonuclease NucA/NucB" evidence="2">
    <location>
        <begin position="29"/>
        <end position="100"/>
    </location>
</feature>
<dbReference type="AlphaFoldDB" id="A0A5R9FUD5"/>
<feature type="region of interest" description="Disordered" evidence="1">
    <location>
        <begin position="26"/>
        <end position="47"/>
    </location>
</feature>